<keyword evidence="2" id="KW-1185">Reference proteome</keyword>
<proteinExistence type="predicted"/>
<dbReference type="InterPro" id="IPR031515">
    <property type="entry name" value="DUF5095"/>
</dbReference>
<dbReference type="EMBL" id="CP119070">
    <property type="protein sequence ID" value="WEL39414.1"/>
    <property type="molecule type" value="Genomic_DNA"/>
</dbReference>
<organism evidence="1 2">
    <name type="scientific">Encephalitozoon hellem</name>
    <name type="common">Microsporidian parasite</name>
    <dbReference type="NCBI Taxonomy" id="27973"/>
    <lineage>
        <taxon>Eukaryota</taxon>
        <taxon>Fungi</taxon>
        <taxon>Fungi incertae sedis</taxon>
        <taxon>Microsporidia</taxon>
        <taxon>Unikaryonidae</taxon>
        <taxon>Encephalitozoon</taxon>
    </lineage>
</organism>
<name>A0ABY8CPC6_ENCHE</name>
<reference evidence="1 2" key="1">
    <citation type="submission" date="2023-02" db="EMBL/GenBank/DDBJ databases">
        <title>Encephalitozoon hellem ATCC 50451 complete genome.</title>
        <authorList>
            <person name="Mascarenhas dos Santos A.C."/>
            <person name="Julian A.T."/>
            <person name="Pombert J.-F."/>
        </authorList>
    </citation>
    <scope>NUCLEOTIDE SEQUENCE [LARGE SCALE GENOMIC DNA]</scope>
    <source>
        <strain evidence="1 2">ATCC 50451</strain>
    </source>
</reference>
<protein>
    <submittedName>
        <fullName evidence="1">DUF5095 domain-containing protein</fullName>
    </submittedName>
</protein>
<sequence length="281" mass="32659">MENMEQDMGKKGTCMPYAIDKGDQDAKRECRTNVGINALSKISDNPFDVLSQSLYKKSEVSCKELPSKKSLIEDSIFEELLLKPKAKPKTESRKMPYGIFTSMALVADKEIQVGERRMYKFPFEVETKNDGSQLFEKMYSEYLIAAKSVFKEYKRSNIRFYMKLKNDFLLFDSHLRASSGMKKDLIKNEIEFKEEGTFLIVKGIEVALVFDYIINIPMSPSFSIPFILSENQFENGILFSVRLQKRRAIREGKKILYSYELQGPFWAEDYKELVDLHTRIV</sequence>
<gene>
    <name evidence="1" type="ORF">PFJ87_09g00410</name>
</gene>
<evidence type="ECO:0000313" key="1">
    <source>
        <dbReference type="EMBL" id="WEL39414.1"/>
    </source>
</evidence>
<dbReference type="Proteomes" id="UP001217963">
    <property type="component" value="Chromosome IX"/>
</dbReference>
<accession>A0ABY8CPC6</accession>
<dbReference type="Pfam" id="PF17016">
    <property type="entry name" value="DUF5095"/>
    <property type="match status" value="1"/>
</dbReference>
<evidence type="ECO:0000313" key="2">
    <source>
        <dbReference type="Proteomes" id="UP001217963"/>
    </source>
</evidence>